<organism evidence="2 3">
    <name type="scientific">Tursiops truncatus</name>
    <name type="common">Atlantic bottle-nosed dolphin</name>
    <name type="synonym">Delphinus truncatus</name>
    <dbReference type="NCBI Taxonomy" id="9739"/>
    <lineage>
        <taxon>Eukaryota</taxon>
        <taxon>Metazoa</taxon>
        <taxon>Chordata</taxon>
        <taxon>Craniata</taxon>
        <taxon>Vertebrata</taxon>
        <taxon>Euteleostomi</taxon>
        <taxon>Mammalia</taxon>
        <taxon>Eutheria</taxon>
        <taxon>Laurasiatheria</taxon>
        <taxon>Artiodactyla</taxon>
        <taxon>Whippomorpha</taxon>
        <taxon>Cetacea</taxon>
        <taxon>Odontoceti</taxon>
        <taxon>Delphinidae</taxon>
        <taxon>Tursiops</taxon>
    </lineage>
</organism>
<feature type="region of interest" description="Disordered" evidence="1">
    <location>
        <begin position="232"/>
        <end position="301"/>
    </location>
</feature>
<protein>
    <submittedName>
        <fullName evidence="3">Uncharacterized protein LOC117314307</fullName>
    </submittedName>
</protein>
<feature type="region of interest" description="Disordered" evidence="1">
    <location>
        <begin position="38"/>
        <end position="76"/>
    </location>
</feature>
<dbReference type="RefSeq" id="XP_033723178.1">
    <property type="nucleotide sequence ID" value="XM_033867287.1"/>
</dbReference>
<gene>
    <name evidence="3" type="primary">LOC117314307</name>
</gene>
<dbReference type="OrthoDB" id="9685546at2759"/>
<evidence type="ECO:0000256" key="1">
    <source>
        <dbReference type="SAM" id="MobiDB-lite"/>
    </source>
</evidence>
<sequence>MTSSPEVGKYHPPRALSPRHLARFPRLLGPASPAFPPRALNFSPLPSEAASARVRPSRGSHRGSGGTRPQAGRQAQSAGKDCKSYFLFHFLSNGPELVLVVPGLVFWGAPGEPLLQPPPGGESPAALALLTAWRAATVRPGKSGERLQRQEVSQPGGQETSGRRVPERTFAKLSFAKEAAAAAVEKRRRQRQEDVRSASLEPVAELGRARAAAAGRPLPLAAEEGTVFGVGAAETRRRPATAGSALPAAAGKRVRPRAPRNLWARESSGSDRDFSKPGGARERTSKSAGGVLTLRSPGASR</sequence>
<reference evidence="3" key="1">
    <citation type="submission" date="2025-08" db="UniProtKB">
        <authorList>
            <consortium name="RefSeq"/>
        </authorList>
    </citation>
    <scope>IDENTIFICATION</scope>
    <source>
        <tissue evidence="3">Spleen</tissue>
    </source>
</reference>
<dbReference type="InParanoid" id="A0A6J3S8K1"/>
<proteinExistence type="predicted"/>
<evidence type="ECO:0000313" key="3">
    <source>
        <dbReference type="RefSeq" id="XP_033723178.1"/>
    </source>
</evidence>
<feature type="compositionally biased region" description="Polar residues" evidence="1">
    <location>
        <begin position="150"/>
        <end position="160"/>
    </location>
</feature>
<feature type="compositionally biased region" description="Basic and acidic residues" evidence="1">
    <location>
        <begin position="268"/>
        <end position="285"/>
    </location>
</feature>
<accession>A0A6J3S8K1</accession>
<dbReference type="Proteomes" id="UP000245320">
    <property type="component" value="Chromosome 1"/>
</dbReference>
<feature type="compositionally biased region" description="Low complexity" evidence="1">
    <location>
        <begin position="240"/>
        <end position="251"/>
    </location>
</feature>
<keyword evidence="2" id="KW-1185">Reference proteome</keyword>
<name>A0A6J3S8K1_TURTR</name>
<evidence type="ECO:0000313" key="2">
    <source>
        <dbReference type="Proteomes" id="UP000245320"/>
    </source>
</evidence>
<feature type="region of interest" description="Disordered" evidence="1">
    <location>
        <begin position="140"/>
        <end position="167"/>
    </location>
</feature>
<dbReference type="AlphaFoldDB" id="A0A6J3S8K1"/>